<evidence type="ECO:0000259" key="3">
    <source>
        <dbReference type="PROSITE" id="PS51910"/>
    </source>
</evidence>
<evidence type="ECO:0000313" key="5">
    <source>
        <dbReference type="Proteomes" id="UP001630127"/>
    </source>
</evidence>
<evidence type="ECO:0000313" key="4">
    <source>
        <dbReference type="EMBL" id="KAL3524358.1"/>
    </source>
</evidence>
<proteinExistence type="predicted"/>
<feature type="domain" description="GH18" evidence="3">
    <location>
        <begin position="219"/>
        <end position="358"/>
    </location>
</feature>
<dbReference type="PROSITE" id="PS51910">
    <property type="entry name" value="GH18_2"/>
    <property type="match status" value="1"/>
</dbReference>
<dbReference type="InterPro" id="IPR017853">
    <property type="entry name" value="GH"/>
</dbReference>
<dbReference type="InterPro" id="IPR001223">
    <property type="entry name" value="Glyco_hydro18_cat"/>
</dbReference>
<name>A0ABD3A3S5_9GENT</name>
<evidence type="ECO:0000256" key="1">
    <source>
        <dbReference type="ARBA" id="ARBA00022737"/>
    </source>
</evidence>
<keyword evidence="5" id="KW-1185">Reference proteome</keyword>
<dbReference type="EMBL" id="JBJUIK010000007">
    <property type="protein sequence ID" value="KAL3524358.1"/>
    <property type="molecule type" value="Genomic_DNA"/>
</dbReference>
<dbReference type="Pfam" id="PF01535">
    <property type="entry name" value="PPR"/>
    <property type="match status" value="1"/>
</dbReference>
<gene>
    <name evidence="4" type="ORF">ACH5RR_017192</name>
</gene>
<dbReference type="Pfam" id="PF13041">
    <property type="entry name" value="PPR_2"/>
    <property type="match status" value="1"/>
</dbReference>
<dbReference type="InterPro" id="IPR002885">
    <property type="entry name" value="PPR_rpt"/>
</dbReference>
<evidence type="ECO:0000256" key="2">
    <source>
        <dbReference type="PROSITE-ProRule" id="PRU00708"/>
    </source>
</evidence>
<keyword evidence="1" id="KW-0677">Repeat</keyword>
<dbReference type="PANTHER" id="PTHR47926:SF373">
    <property type="entry name" value="TETRATRICOPEPTIDE-LIKE HELICAL DOMAIN SUPERFAMILY, DYW DOMAIN-CONTAINING PROTEIN"/>
    <property type="match status" value="1"/>
</dbReference>
<dbReference type="NCBIfam" id="TIGR00756">
    <property type="entry name" value="PPR"/>
    <property type="match status" value="1"/>
</dbReference>
<feature type="repeat" description="PPR" evidence="2">
    <location>
        <begin position="22"/>
        <end position="56"/>
    </location>
</feature>
<reference evidence="4 5" key="1">
    <citation type="submission" date="2024-11" db="EMBL/GenBank/DDBJ databases">
        <title>A near-complete genome assembly of Cinchona calisaya.</title>
        <authorList>
            <person name="Lian D.C."/>
            <person name="Zhao X.W."/>
            <person name="Wei L."/>
        </authorList>
    </citation>
    <scope>NUCLEOTIDE SEQUENCE [LARGE SCALE GENOMIC DNA]</scope>
    <source>
        <tissue evidence="4">Nenye</tissue>
    </source>
</reference>
<dbReference type="Proteomes" id="UP001630127">
    <property type="component" value="Unassembled WGS sequence"/>
</dbReference>
<dbReference type="InterPro" id="IPR011990">
    <property type="entry name" value="TPR-like_helical_dom_sf"/>
</dbReference>
<dbReference type="PANTHER" id="PTHR47926">
    <property type="entry name" value="PENTATRICOPEPTIDE REPEAT-CONTAINING PROTEIN"/>
    <property type="match status" value="1"/>
</dbReference>
<comment type="caution">
    <text evidence="4">The sequence shown here is derived from an EMBL/GenBank/DDBJ whole genome shotgun (WGS) entry which is preliminary data.</text>
</comment>
<organism evidence="4 5">
    <name type="scientific">Cinchona calisaya</name>
    <dbReference type="NCBI Taxonomy" id="153742"/>
    <lineage>
        <taxon>Eukaryota</taxon>
        <taxon>Viridiplantae</taxon>
        <taxon>Streptophyta</taxon>
        <taxon>Embryophyta</taxon>
        <taxon>Tracheophyta</taxon>
        <taxon>Spermatophyta</taxon>
        <taxon>Magnoliopsida</taxon>
        <taxon>eudicotyledons</taxon>
        <taxon>Gunneridae</taxon>
        <taxon>Pentapetalae</taxon>
        <taxon>asterids</taxon>
        <taxon>lamiids</taxon>
        <taxon>Gentianales</taxon>
        <taxon>Rubiaceae</taxon>
        <taxon>Cinchonoideae</taxon>
        <taxon>Cinchoneae</taxon>
        <taxon>Cinchona</taxon>
    </lineage>
</organism>
<dbReference type="PROSITE" id="PS51375">
    <property type="entry name" value="PPR"/>
    <property type="match status" value="1"/>
</dbReference>
<accession>A0ABD3A3S5</accession>
<dbReference type="Gene3D" id="3.20.20.80">
    <property type="entry name" value="Glycosidases"/>
    <property type="match status" value="1"/>
</dbReference>
<dbReference type="SUPFAM" id="SSF51445">
    <property type="entry name" value="(Trans)glycosidases"/>
    <property type="match status" value="1"/>
</dbReference>
<dbReference type="InterPro" id="IPR046960">
    <property type="entry name" value="PPR_At4g14850-like_plant"/>
</dbReference>
<dbReference type="AlphaFoldDB" id="A0ABD3A3S5"/>
<protein>
    <recommendedName>
        <fullName evidence="3">GH18 domain-containing protein</fullName>
    </recommendedName>
</protein>
<sequence length="358" mass="39443">MYGKCGCLREARRILEEMPRRDVVSCNSVFTGYAQNERFLDAVELCREMESFGIKPNDGTMASLLPAVTNASRMLCSLRIYSWRIEPDAITIASVLPACGDLSAIMMGKRVHSYADRKYICPNLSCLIDMYAKCGCLQVAIDKMHFRVVVSWTSMNSAYGKSGQGAKAVALFSEMQESITPDPIAFCPILSACSHAGLLDEGRVCEAHDFIKAHVALGGGIAIYWGQNGNEGTITETCATGRFSYFNLAFLVKFGNDKNPEINLPGRCNPATNGCKIISDGIRYCQKRGIKVMLSLGGGIGNYSLASKEMPKTCHFTCGTISWVDGPFQDLYEMQHRMELILISSWDRPFTGMISQDI</sequence>
<dbReference type="Gene3D" id="1.25.40.10">
    <property type="entry name" value="Tetratricopeptide repeat domain"/>
    <property type="match status" value="2"/>
</dbReference>